<protein>
    <submittedName>
        <fullName evidence="2">Uncharacterized protein</fullName>
    </submittedName>
</protein>
<dbReference type="EMBL" id="PZJJ01000055">
    <property type="protein sequence ID" value="PTL37397.1"/>
    <property type="molecule type" value="Genomic_DNA"/>
</dbReference>
<gene>
    <name evidence="2" type="ORF">C6Y45_16695</name>
</gene>
<organism evidence="2 3">
    <name type="scientific">Alkalicoccus saliphilus</name>
    <dbReference type="NCBI Taxonomy" id="200989"/>
    <lineage>
        <taxon>Bacteria</taxon>
        <taxon>Bacillati</taxon>
        <taxon>Bacillota</taxon>
        <taxon>Bacilli</taxon>
        <taxon>Bacillales</taxon>
        <taxon>Bacillaceae</taxon>
        <taxon>Alkalicoccus</taxon>
    </lineage>
</organism>
<name>A0A2T4U1X5_9BACI</name>
<feature type="transmembrane region" description="Helical" evidence="1">
    <location>
        <begin position="27"/>
        <end position="50"/>
    </location>
</feature>
<keyword evidence="1" id="KW-1133">Transmembrane helix</keyword>
<keyword evidence="1" id="KW-0812">Transmembrane</keyword>
<proteinExistence type="predicted"/>
<comment type="caution">
    <text evidence="2">The sequence shown here is derived from an EMBL/GenBank/DDBJ whole genome shotgun (WGS) entry which is preliminary data.</text>
</comment>
<dbReference type="AlphaFoldDB" id="A0A2T4U1X5"/>
<sequence length="60" mass="7065">MWILIAFWIVVALSIFATVKYRKPQLLTVPLFAMAIFMVVQIAMVPMPFWDTVRFVFSLR</sequence>
<evidence type="ECO:0000313" key="3">
    <source>
        <dbReference type="Proteomes" id="UP000240509"/>
    </source>
</evidence>
<evidence type="ECO:0000313" key="2">
    <source>
        <dbReference type="EMBL" id="PTL37397.1"/>
    </source>
</evidence>
<keyword evidence="3" id="KW-1185">Reference proteome</keyword>
<dbReference type="Proteomes" id="UP000240509">
    <property type="component" value="Unassembled WGS sequence"/>
</dbReference>
<keyword evidence="1" id="KW-0472">Membrane</keyword>
<evidence type="ECO:0000256" key="1">
    <source>
        <dbReference type="SAM" id="Phobius"/>
    </source>
</evidence>
<accession>A0A2T4U1X5</accession>
<reference evidence="2 3" key="1">
    <citation type="submission" date="2018-03" db="EMBL/GenBank/DDBJ databases">
        <title>Alkalicoccus saliphilus sp. nov., isolated from a mineral pool.</title>
        <authorList>
            <person name="Zhao B."/>
        </authorList>
    </citation>
    <scope>NUCLEOTIDE SEQUENCE [LARGE SCALE GENOMIC DNA]</scope>
    <source>
        <strain evidence="2 3">6AG</strain>
    </source>
</reference>